<dbReference type="HAMAP" id="MF_00337">
    <property type="entry name" value="Exonuc_7_S"/>
    <property type="match status" value="1"/>
</dbReference>
<protein>
    <recommendedName>
        <fullName evidence="6">Exodeoxyribonuclease 7 small subunit</fullName>
        <ecNumber evidence="6">3.1.11.6</ecNumber>
    </recommendedName>
    <alternativeName>
        <fullName evidence="6">Exodeoxyribonuclease VII small subunit</fullName>
        <shortName evidence="6">Exonuclease VII small subunit</shortName>
    </alternativeName>
</protein>
<accession>A0ABR7MXW1</accession>
<name>A0ABR7MXW1_9FIRM</name>
<dbReference type="RefSeq" id="WP_022464844.1">
    <property type="nucleotide sequence ID" value="NZ_JACRSX010000001.1"/>
</dbReference>
<evidence type="ECO:0000256" key="5">
    <source>
        <dbReference type="ARBA" id="ARBA00022839"/>
    </source>
</evidence>
<comment type="subunit">
    <text evidence="6">Heterooligomer composed of large and small subunits.</text>
</comment>
<dbReference type="InterPro" id="IPR003761">
    <property type="entry name" value="Exonuc_VII_S"/>
</dbReference>
<keyword evidence="8" id="KW-1185">Reference proteome</keyword>
<reference evidence="7 8" key="1">
    <citation type="submission" date="2020-08" db="EMBL/GenBank/DDBJ databases">
        <title>Genome public.</title>
        <authorList>
            <person name="Liu C."/>
            <person name="Sun Q."/>
        </authorList>
    </citation>
    <scope>NUCLEOTIDE SEQUENCE [LARGE SCALE GENOMIC DNA]</scope>
    <source>
        <strain evidence="7 8">NSJ-37</strain>
    </source>
</reference>
<dbReference type="PIRSF" id="PIRSF006488">
    <property type="entry name" value="Exonuc_VII_S"/>
    <property type="match status" value="1"/>
</dbReference>
<evidence type="ECO:0000256" key="3">
    <source>
        <dbReference type="ARBA" id="ARBA00022722"/>
    </source>
</evidence>
<dbReference type="Gene3D" id="1.10.287.1040">
    <property type="entry name" value="Exonuclease VII, small subunit"/>
    <property type="match status" value="1"/>
</dbReference>
<comment type="function">
    <text evidence="6">Bidirectionally degrades single-stranded DNA into large acid-insoluble oligonucleotides, which are then degraded further into small acid-soluble oligonucleotides.</text>
</comment>
<sequence>MAKKVSLEESFEQLETIIEQMKTGDMTLEDSFKKYEEGMKLIKNCSNSIDRVEKKLIVLENGEE</sequence>
<organism evidence="7 8">
    <name type="scientific">Jutongia huaianensis</name>
    <dbReference type="NCBI Taxonomy" id="2763668"/>
    <lineage>
        <taxon>Bacteria</taxon>
        <taxon>Bacillati</taxon>
        <taxon>Bacillota</taxon>
        <taxon>Clostridia</taxon>
        <taxon>Lachnospirales</taxon>
        <taxon>Lachnospiraceae</taxon>
        <taxon>Jutongia</taxon>
    </lineage>
</organism>
<dbReference type="NCBIfam" id="TIGR01280">
    <property type="entry name" value="xseB"/>
    <property type="match status" value="1"/>
</dbReference>
<dbReference type="SUPFAM" id="SSF116842">
    <property type="entry name" value="XseB-like"/>
    <property type="match status" value="1"/>
</dbReference>
<evidence type="ECO:0000256" key="2">
    <source>
        <dbReference type="ARBA" id="ARBA00022490"/>
    </source>
</evidence>
<keyword evidence="3 6" id="KW-0540">Nuclease</keyword>
<dbReference type="EMBL" id="JACRSX010000001">
    <property type="protein sequence ID" value="MBC8561084.1"/>
    <property type="molecule type" value="Genomic_DNA"/>
</dbReference>
<evidence type="ECO:0000256" key="6">
    <source>
        <dbReference type="HAMAP-Rule" id="MF_00337"/>
    </source>
</evidence>
<comment type="catalytic activity">
    <reaction evidence="6">
        <text>Exonucleolytic cleavage in either 5'- to 3'- or 3'- to 5'-direction to yield nucleoside 5'-phosphates.</text>
        <dbReference type="EC" id="3.1.11.6"/>
    </reaction>
</comment>
<comment type="caution">
    <text evidence="7">The sequence shown here is derived from an EMBL/GenBank/DDBJ whole genome shotgun (WGS) entry which is preliminary data.</text>
</comment>
<evidence type="ECO:0000256" key="1">
    <source>
        <dbReference type="ARBA" id="ARBA00009998"/>
    </source>
</evidence>
<evidence type="ECO:0000256" key="4">
    <source>
        <dbReference type="ARBA" id="ARBA00022801"/>
    </source>
</evidence>
<dbReference type="PANTHER" id="PTHR34137">
    <property type="entry name" value="EXODEOXYRIBONUCLEASE 7 SMALL SUBUNIT"/>
    <property type="match status" value="1"/>
</dbReference>
<dbReference type="PANTHER" id="PTHR34137:SF1">
    <property type="entry name" value="EXODEOXYRIBONUCLEASE 7 SMALL SUBUNIT"/>
    <property type="match status" value="1"/>
</dbReference>
<dbReference type="EC" id="3.1.11.6" evidence="6"/>
<proteinExistence type="inferred from homology"/>
<gene>
    <name evidence="6 7" type="primary">xseB</name>
    <name evidence="7" type="ORF">H8704_00315</name>
</gene>
<keyword evidence="5 6" id="KW-0269">Exonuclease</keyword>
<keyword evidence="2 6" id="KW-0963">Cytoplasm</keyword>
<dbReference type="Proteomes" id="UP000606193">
    <property type="component" value="Unassembled WGS sequence"/>
</dbReference>
<keyword evidence="4 6" id="KW-0378">Hydrolase</keyword>
<dbReference type="Pfam" id="PF02609">
    <property type="entry name" value="Exonuc_VII_S"/>
    <property type="match status" value="1"/>
</dbReference>
<comment type="similarity">
    <text evidence="1 6">Belongs to the XseB family.</text>
</comment>
<evidence type="ECO:0000313" key="8">
    <source>
        <dbReference type="Proteomes" id="UP000606193"/>
    </source>
</evidence>
<evidence type="ECO:0000313" key="7">
    <source>
        <dbReference type="EMBL" id="MBC8561084.1"/>
    </source>
</evidence>
<dbReference type="GO" id="GO:0008855">
    <property type="term" value="F:exodeoxyribonuclease VII activity"/>
    <property type="evidence" value="ECO:0007669"/>
    <property type="project" value="UniProtKB-EC"/>
</dbReference>
<dbReference type="InterPro" id="IPR037004">
    <property type="entry name" value="Exonuc_VII_ssu_sf"/>
</dbReference>
<comment type="subcellular location">
    <subcellularLocation>
        <location evidence="6">Cytoplasm</location>
    </subcellularLocation>
</comment>